<dbReference type="RefSeq" id="WP_153831230.1">
    <property type="nucleotide sequence ID" value="NZ_WJQT01000001.1"/>
</dbReference>
<dbReference type="InterPro" id="IPR036634">
    <property type="entry name" value="PRD_sf"/>
</dbReference>
<name>A0A844BW40_9LACT</name>
<dbReference type="Gene3D" id="1.10.1790.10">
    <property type="entry name" value="PRD domain"/>
    <property type="match status" value="2"/>
</dbReference>
<dbReference type="GO" id="GO:0006355">
    <property type="term" value="P:regulation of DNA-templated transcription"/>
    <property type="evidence" value="ECO:0007669"/>
    <property type="project" value="InterPro"/>
</dbReference>
<sequence length="276" mass="31838">MKVEKIINNNLVKSRNQQNQELIIMGKGIGFKKEIGSDIDEALINQIYVSEDGRSSNQLAEILASVPLEIIQLTNEIVAFARASLGKRLSDNIYLTLTDHVSFAIERYRDGINLQNALLWEIKRFYNHEYLIGKEALAIIQQRLGVELPEDEAGFIALHFVNATMDSPGIEKTAELAKTVQNILNIVKYHFNIELNEYSLHYERFVTHLKFFVQRIISGTKIKDDDDGFMLALKERYAEEYKCAIKIEQFILKEFGRTLTDNEVIYLTIHIRRVIN</sequence>
<dbReference type="InterPro" id="IPR036650">
    <property type="entry name" value="CAT_RNA-bd_dom_sf"/>
</dbReference>
<dbReference type="PANTHER" id="PTHR30185:SF15">
    <property type="entry name" value="CRYPTIC BETA-GLUCOSIDE BGL OPERON ANTITERMINATOR"/>
    <property type="match status" value="1"/>
</dbReference>
<dbReference type="PROSITE" id="PS51372">
    <property type="entry name" value="PRD_2"/>
    <property type="match status" value="2"/>
</dbReference>
<reference evidence="3 4" key="1">
    <citation type="submission" date="2019-11" db="EMBL/GenBank/DDBJ databases">
        <title>Characterisation of Fundicoccus ignavus gen. nov. sp. nov., a novel genus of the family Aerococcaceae from bulk tank milk.</title>
        <authorList>
            <person name="Siebert A."/>
            <person name="Huptas C."/>
            <person name="Wenning M."/>
            <person name="Scherer S."/>
            <person name="Doll E.V."/>
        </authorList>
    </citation>
    <scope>NUCLEOTIDE SEQUENCE [LARGE SCALE GENOMIC DNA]</scope>
    <source>
        <strain evidence="3 4">DSM 109652</strain>
    </source>
</reference>
<evidence type="ECO:0000259" key="2">
    <source>
        <dbReference type="PROSITE" id="PS51372"/>
    </source>
</evidence>
<dbReference type="Pfam" id="PF00874">
    <property type="entry name" value="PRD"/>
    <property type="match status" value="2"/>
</dbReference>
<evidence type="ECO:0000256" key="1">
    <source>
        <dbReference type="ARBA" id="ARBA00022737"/>
    </source>
</evidence>
<dbReference type="GO" id="GO:0003723">
    <property type="term" value="F:RNA binding"/>
    <property type="evidence" value="ECO:0007669"/>
    <property type="project" value="InterPro"/>
</dbReference>
<dbReference type="PANTHER" id="PTHR30185">
    <property type="entry name" value="CRYPTIC BETA-GLUCOSIDE BGL OPERON ANTITERMINATOR"/>
    <property type="match status" value="1"/>
</dbReference>
<dbReference type="SUPFAM" id="SSF50151">
    <property type="entry name" value="SacY-like RNA-binding domain"/>
    <property type="match status" value="1"/>
</dbReference>
<keyword evidence="1" id="KW-0677">Repeat</keyword>
<dbReference type="EMBL" id="WJQT01000001">
    <property type="protein sequence ID" value="MRJ46128.1"/>
    <property type="molecule type" value="Genomic_DNA"/>
</dbReference>
<dbReference type="InterPro" id="IPR011608">
    <property type="entry name" value="PRD"/>
</dbReference>
<dbReference type="Proteomes" id="UP000440066">
    <property type="component" value="Unassembled WGS sequence"/>
</dbReference>
<comment type="caution">
    <text evidence="3">The sequence shown here is derived from an EMBL/GenBank/DDBJ whole genome shotgun (WGS) entry which is preliminary data.</text>
</comment>
<dbReference type="AlphaFoldDB" id="A0A844BW40"/>
<dbReference type="SMART" id="SM01061">
    <property type="entry name" value="CAT_RBD"/>
    <property type="match status" value="1"/>
</dbReference>
<gene>
    <name evidence="3" type="ORF">GF867_00875</name>
</gene>
<feature type="domain" description="PRD" evidence="2">
    <location>
        <begin position="171"/>
        <end position="276"/>
    </location>
</feature>
<dbReference type="Gene3D" id="2.30.24.10">
    <property type="entry name" value="CAT RNA-binding domain"/>
    <property type="match status" value="1"/>
</dbReference>
<evidence type="ECO:0000313" key="4">
    <source>
        <dbReference type="Proteomes" id="UP000440066"/>
    </source>
</evidence>
<organism evidence="3 4">
    <name type="scientific">Fundicoccus ignavus</name>
    <dbReference type="NCBI Taxonomy" id="2664442"/>
    <lineage>
        <taxon>Bacteria</taxon>
        <taxon>Bacillati</taxon>
        <taxon>Bacillota</taxon>
        <taxon>Bacilli</taxon>
        <taxon>Lactobacillales</taxon>
        <taxon>Aerococcaceae</taxon>
        <taxon>Fundicoccus</taxon>
    </lineage>
</organism>
<dbReference type="InterPro" id="IPR004341">
    <property type="entry name" value="CAT_RNA-bd_dom"/>
</dbReference>
<feature type="domain" description="PRD" evidence="2">
    <location>
        <begin position="65"/>
        <end position="170"/>
    </location>
</feature>
<dbReference type="NCBIfam" id="NF046042">
    <property type="entry name" value="LicT"/>
    <property type="match status" value="1"/>
</dbReference>
<dbReference type="Pfam" id="PF03123">
    <property type="entry name" value="CAT_RBD"/>
    <property type="match status" value="1"/>
</dbReference>
<evidence type="ECO:0000313" key="3">
    <source>
        <dbReference type="EMBL" id="MRJ46128.1"/>
    </source>
</evidence>
<accession>A0A844BW40</accession>
<dbReference type="SUPFAM" id="SSF63520">
    <property type="entry name" value="PTS-regulatory domain, PRD"/>
    <property type="match status" value="2"/>
</dbReference>
<protein>
    <submittedName>
        <fullName evidence="3">PRD domain-containing protein</fullName>
    </submittedName>
</protein>
<proteinExistence type="predicted"/>
<dbReference type="InterPro" id="IPR050661">
    <property type="entry name" value="BglG_antiterminators"/>
</dbReference>